<dbReference type="AlphaFoldDB" id="Q18JZ9"/>
<dbReference type="eggNOG" id="arCOG01067">
    <property type="taxonomic scope" value="Archaea"/>
</dbReference>
<dbReference type="PANTHER" id="PTHR42913:SF3">
    <property type="entry name" value="64 KDA MITOCHONDRIAL NADH DEHYDROGENASE (EUROFUNG)"/>
    <property type="match status" value="1"/>
</dbReference>
<proteinExistence type="inferred from homology"/>
<dbReference type="InterPro" id="IPR023753">
    <property type="entry name" value="FAD/NAD-binding_dom"/>
</dbReference>
<dbReference type="GO" id="GO:0003955">
    <property type="term" value="F:NAD(P)H dehydrogenase (quinone) activity"/>
    <property type="evidence" value="ECO:0007669"/>
    <property type="project" value="TreeGrafter"/>
</dbReference>
<evidence type="ECO:0000259" key="6">
    <source>
        <dbReference type="Pfam" id="PF07992"/>
    </source>
</evidence>
<dbReference type="KEGG" id="hwa:HQ_1526A"/>
<dbReference type="InterPro" id="IPR036188">
    <property type="entry name" value="FAD/NAD-bd_sf"/>
</dbReference>
<reference evidence="7 8" key="1">
    <citation type="journal article" date="2006" name="BMC Genomics">
        <title>The genome of the square archaeon Haloquadratum walsbyi: life at the limits of water activity.</title>
        <authorList>
            <person name="Bolhuis H.H."/>
            <person name="Palm P.P."/>
            <person name="Wende A.W."/>
            <person name="Falb M.M."/>
            <person name="Rampp M.M."/>
            <person name="Rodriguez-Valera F.F."/>
            <person name="Pfeiffer F.F."/>
            <person name="Oesterhelt D.D."/>
        </authorList>
    </citation>
    <scope>NUCLEOTIDE SEQUENCE [LARGE SCALE GENOMIC DNA]</scope>
    <source>
        <strain evidence="8">DSM 16790 / HBSQ001</strain>
    </source>
</reference>
<evidence type="ECO:0000256" key="5">
    <source>
        <dbReference type="ARBA" id="ARBA00023002"/>
    </source>
</evidence>
<keyword evidence="4" id="KW-0274">FAD</keyword>
<keyword evidence="5 7" id="KW-0560">Oxidoreductase</keyword>
<dbReference type="HOGENOM" id="CLU_021377_7_2_2"/>
<name>Q18JZ9_HALWD</name>
<dbReference type="STRING" id="362976.HQ_1526A"/>
<evidence type="ECO:0000256" key="1">
    <source>
        <dbReference type="ARBA" id="ARBA00001974"/>
    </source>
</evidence>
<comment type="similarity">
    <text evidence="2">Belongs to the NADH dehydrogenase family.</text>
</comment>
<evidence type="ECO:0000256" key="3">
    <source>
        <dbReference type="ARBA" id="ARBA00022630"/>
    </source>
</evidence>
<dbReference type="EMBL" id="AM180088">
    <property type="protein sequence ID" value="CAJ51654.1"/>
    <property type="molecule type" value="Genomic_DNA"/>
</dbReference>
<protein>
    <submittedName>
        <fullName evidence="7">Probable NADH dehydrogenase</fullName>
        <ecNumber evidence="7">1.6.99.3</ecNumber>
    </submittedName>
</protein>
<organism evidence="7 8">
    <name type="scientific">Haloquadratum walsbyi (strain DSM 16790 / HBSQ001)</name>
    <dbReference type="NCBI Taxonomy" id="362976"/>
    <lineage>
        <taxon>Archaea</taxon>
        <taxon>Methanobacteriati</taxon>
        <taxon>Methanobacteriota</taxon>
        <taxon>Stenosarchaea group</taxon>
        <taxon>Halobacteria</taxon>
        <taxon>Halobacteriales</taxon>
        <taxon>Haloferacaceae</taxon>
        <taxon>Haloquadratum</taxon>
    </lineage>
</organism>
<evidence type="ECO:0000256" key="4">
    <source>
        <dbReference type="ARBA" id="ARBA00022827"/>
    </source>
</evidence>
<dbReference type="Pfam" id="PF07992">
    <property type="entry name" value="Pyr_redox_2"/>
    <property type="match status" value="1"/>
</dbReference>
<dbReference type="SUPFAM" id="SSF51905">
    <property type="entry name" value="FAD/NAD(P)-binding domain"/>
    <property type="match status" value="1"/>
</dbReference>
<evidence type="ECO:0000256" key="2">
    <source>
        <dbReference type="ARBA" id="ARBA00005272"/>
    </source>
</evidence>
<dbReference type="PANTHER" id="PTHR42913">
    <property type="entry name" value="APOPTOSIS-INDUCING FACTOR 1"/>
    <property type="match status" value="1"/>
</dbReference>
<sequence>MNVTVFGAGYAGVTLAQQLESSLCSDIELTVIDDSDTHLLKHEVHRVIRRPRVADIIEVPLTTLFDRATVQTAHIQDIDIETQTAQLNTGTTHEYDYGAICLGSVTADYDIPGVAEHGLPLNTTADALAIRTALFEAAGVMSTADSSAETSNLRQQSPSDININPQQHDAVPTNDTSPVDIVVGGAGLSGIQTAGELAALANEAGIQTNITLIEQQPTVAPNFPENFQNAVSDALSDNGVRTSTATIVERACENIVKTDTGAFDADIFVWTGGIRGTDAMDKNRPTVQSDLRAGTRTFIVGDAGRGIDADGESIPASAAAALREARTVADNLSQLVEYDINGGGGFEPRLDPYRFEVPGWIVTIGDDTVAQLGPEVLTGSAAKAMKASVGAGHLSSVGALTQAAELVDAEIRSSE</sequence>
<evidence type="ECO:0000313" key="8">
    <source>
        <dbReference type="Proteomes" id="UP000001975"/>
    </source>
</evidence>
<comment type="cofactor">
    <cofactor evidence="1">
        <name>FAD</name>
        <dbReference type="ChEBI" id="CHEBI:57692"/>
    </cofactor>
</comment>
<keyword evidence="3" id="KW-0285">Flavoprotein</keyword>
<gene>
    <name evidence="7" type="primary">ndh1</name>
    <name evidence="7" type="ordered locus">HQ_1526A</name>
</gene>
<dbReference type="Gene3D" id="3.50.50.100">
    <property type="match status" value="1"/>
</dbReference>
<dbReference type="EC" id="1.6.99.3" evidence="7"/>
<dbReference type="InterPro" id="IPR051169">
    <property type="entry name" value="NADH-Q_oxidoreductase"/>
</dbReference>
<accession>Q18JZ9</accession>
<evidence type="ECO:0000313" key="7">
    <source>
        <dbReference type="EMBL" id="CAJ51654.1"/>
    </source>
</evidence>
<dbReference type="GO" id="GO:0019646">
    <property type="term" value="P:aerobic electron transport chain"/>
    <property type="evidence" value="ECO:0007669"/>
    <property type="project" value="TreeGrafter"/>
</dbReference>
<keyword evidence="8" id="KW-1185">Reference proteome</keyword>
<dbReference type="GeneID" id="4194338"/>
<dbReference type="Proteomes" id="UP000001975">
    <property type="component" value="Chromosome"/>
</dbReference>
<feature type="domain" description="FAD/NAD(P)-binding" evidence="6">
    <location>
        <begin position="2"/>
        <end position="280"/>
    </location>
</feature>
<dbReference type="RefSeq" id="WP_011570807.1">
    <property type="nucleotide sequence ID" value="NC_008212.1"/>
</dbReference>